<feature type="transmembrane region" description="Helical" evidence="7">
    <location>
        <begin position="112"/>
        <end position="133"/>
    </location>
</feature>
<dbReference type="InterPro" id="IPR004776">
    <property type="entry name" value="Mem_transp_PIN-like"/>
</dbReference>
<organism evidence="8 9">
    <name type="scientific">Salinicola corii</name>
    <dbReference type="NCBI Taxonomy" id="2606937"/>
    <lineage>
        <taxon>Bacteria</taxon>
        <taxon>Pseudomonadati</taxon>
        <taxon>Pseudomonadota</taxon>
        <taxon>Gammaproteobacteria</taxon>
        <taxon>Oceanospirillales</taxon>
        <taxon>Halomonadaceae</taxon>
        <taxon>Salinicola</taxon>
    </lineage>
</organism>
<keyword evidence="5 7" id="KW-1133">Transmembrane helix</keyword>
<feature type="transmembrane region" description="Helical" evidence="7">
    <location>
        <begin position="213"/>
        <end position="233"/>
    </location>
</feature>
<accession>A0A640W855</accession>
<evidence type="ECO:0000256" key="1">
    <source>
        <dbReference type="ARBA" id="ARBA00004141"/>
    </source>
</evidence>
<feature type="transmembrane region" description="Helical" evidence="7">
    <location>
        <begin position="79"/>
        <end position="100"/>
    </location>
</feature>
<evidence type="ECO:0000256" key="7">
    <source>
        <dbReference type="SAM" id="Phobius"/>
    </source>
</evidence>
<evidence type="ECO:0000256" key="3">
    <source>
        <dbReference type="ARBA" id="ARBA00022475"/>
    </source>
</evidence>
<dbReference type="Pfam" id="PF03547">
    <property type="entry name" value="Mem_trans"/>
    <property type="match status" value="1"/>
</dbReference>
<evidence type="ECO:0000256" key="6">
    <source>
        <dbReference type="ARBA" id="ARBA00023136"/>
    </source>
</evidence>
<sequence length="327" mass="34735">MLLAISLIGSDQSFVNTILGAIIPIFILLGIGYLAVLKRVVDKAHIQGMGRYVINIALPALVIQALLERPLGDVFNVPYLLTYGLGSGLAFAAMFAWVTWRSDQPLERRAMYALGTSASNSGFIGYPVAVLVIGPTASIAMALNMLIENLLVIPTALVLAEFARQPDNGFWATLKPVAVRILRHPLIIAIAAGTILAALNLHPPEPIARVLQMLAASSSPVALFVIGGTLCGLRVRGMVGDVSQIALAKLLLHPLSVLLMILLIPGLTPVFATAAIIFSCAPMLSMYPLLGQRYGFAELGTAALVMATVLSAVTLALGIWLSHLWLM</sequence>
<dbReference type="EMBL" id="VTPX01000015">
    <property type="protein sequence ID" value="KAA0015938.1"/>
    <property type="molecule type" value="Genomic_DNA"/>
</dbReference>
<dbReference type="GO" id="GO:0016020">
    <property type="term" value="C:membrane"/>
    <property type="evidence" value="ECO:0007669"/>
    <property type="project" value="UniProtKB-SubCell"/>
</dbReference>
<evidence type="ECO:0000256" key="5">
    <source>
        <dbReference type="ARBA" id="ARBA00022989"/>
    </source>
</evidence>
<feature type="transmembrane region" description="Helical" evidence="7">
    <location>
        <begin position="181"/>
        <end position="201"/>
    </location>
</feature>
<feature type="transmembrane region" description="Helical" evidence="7">
    <location>
        <begin position="49"/>
        <end position="67"/>
    </location>
</feature>
<gene>
    <name evidence="8" type="ORF">F0A16_18930</name>
</gene>
<dbReference type="PANTHER" id="PTHR36838:SF1">
    <property type="entry name" value="SLR1864 PROTEIN"/>
    <property type="match status" value="1"/>
</dbReference>
<comment type="subcellular location">
    <subcellularLocation>
        <location evidence="1">Membrane</location>
        <topology evidence="1">Multi-pass membrane protein</topology>
    </subcellularLocation>
</comment>
<dbReference type="GO" id="GO:0055085">
    <property type="term" value="P:transmembrane transport"/>
    <property type="evidence" value="ECO:0007669"/>
    <property type="project" value="InterPro"/>
</dbReference>
<evidence type="ECO:0000313" key="9">
    <source>
        <dbReference type="Proteomes" id="UP000466024"/>
    </source>
</evidence>
<comment type="caution">
    <text evidence="8">The sequence shown here is derived from an EMBL/GenBank/DDBJ whole genome shotgun (WGS) entry which is preliminary data.</text>
</comment>
<keyword evidence="4 7" id="KW-0812">Transmembrane</keyword>
<keyword evidence="9" id="KW-1185">Reference proteome</keyword>
<keyword evidence="3" id="KW-1003">Cell membrane</keyword>
<feature type="transmembrane region" description="Helical" evidence="7">
    <location>
        <begin position="14"/>
        <end position="37"/>
    </location>
</feature>
<feature type="transmembrane region" description="Helical" evidence="7">
    <location>
        <begin position="302"/>
        <end position="326"/>
    </location>
</feature>
<dbReference type="AlphaFoldDB" id="A0A640W855"/>
<reference evidence="8 9" key="1">
    <citation type="submission" date="2019-08" db="EMBL/GenBank/DDBJ databases">
        <title>Bioinformatics analysis of the strain L3 and L5.</title>
        <authorList>
            <person name="Li X."/>
        </authorList>
    </citation>
    <scope>NUCLEOTIDE SEQUENCE [LARGE SCALE GENOMIC DNA]</scope>
    <source>
        <strain evidence="8 9">L3</strain>
    </source>
</reference>
<dbReference type="PANTHER" id="PTHR36838">
    <property type="entry name" value="AUXIN EFFLUX CARRIER FAMILY PROTEIN"/>
    <property type="match status" value="1"/>
</dbReference>
<proteinExistence type="predicted"/>
<keyword evidence="6 7" id="KW-0472">Membrane</keyword>
<evidence type="ECO:0000256" key="2">
    <source>
        <dbReference type="ARBA" id="ARBA00022448"/>
    </source>
</evidence>
<feature type="transmembrane region" description="Helical" evidence="7">
    <location>
        <begin position="139"/>
        <end position="160"/>
    </location>
</feature>
<evidence type="ECO:0000313" key="8">
    <source>
        <dbReference type="EMBL" id="KAA0015938.1"/>
    </source>
</evidence>
<keyword evidence="2" id="KW-0813">Transport</keyword>
<protein>
    <submittedName>
        <fullName evidence="8">AEC family transporter</fullName>
    </submittedName>
</protein>
<dbReference type="Proteomes" id="UP000466024">
    <property type="component" value="Unassembled WGS sequence"/>
</dbReference>
<name>A0A640W855_9GAMM</name>
<evidence type="ECO:0000256" key="4">
    <source>
        <dbReference type="ARBA" id="ARBA00022692"/>
    </source>
</evidence>